<name>A0ABU9YS30_9PROT</name>
<dbReference type="InterPro" id="IPR017871">
    <property type="entry name" value="ABC_transporter-like_CS"/>
</dbReference>
<evidence type="ECO:0000313" key="7">
    <source>
        <dbReference type="Proteomes" id="UP001413721"/>
    </source>
</evidence>
<accession>A0ABU9YS30</accession>
<reference evidence="6 7" key="1">
    <citation type="submission" date="2024-03" db="EMBL/GenBank/DDBJ databases">
        <title>High-quality draft genome sequencing of Tistrella sp. BH-R2-4.</title>
        <authorList>
            <person name="Dong C."/>
        </authorList>
    </citation>
    <scope>NUCLEOTIDE SEQUENCE [LARGE SCALE GENOMIC DNA]</scope>
    <source>
        <strain evidence="6 7">BH-R2-4</strain>
    </source>
</reference>
<keyword evidence="7" id="KW-1185">Reference proteome</keyword>
<dbReference type="CDD" id="cd03293">
    <property type="entry name" value="ABC_NrtD_SsuB_transporters"/>
    <property type="match status" value="1"/>
</dbReference>
<feature type="domain" description="ABC transporter" evidence="5">
    <location>
        <begin position="29"/>
        <end position="258"/>
    </location>
</feature>
<dbReference type="InterPro" id="IPR050166">
    <property type="entry name" value="ABC_transporter_ATP-bind"/>
</dbReference>
<keyword evidence="3" id="KW-0547">Nucleotide-binding</keyword>
<evidence type="ECO:0000256" key="1">
    <source>
        <dbReference type="ARBA" id="ARBA00005417"/>
    </source>
</evidence>
<dbReference type="InterPro" id="IPR027417">
    <property type="entry name" value="P-loop_NTPase"/>
</dbReference>
<evidence type="ECO:0000256" key="2">
    <source>
        <dbReference type="ARBA" id="ARBA00022448"/>
    </source>
</evidence>
<dbReference type="PANTHER" id="PTHR42788:SF13">
    <property type="entry name" value="ALIPHATIC SULFONATES IMPORT ATP-BINDING PROTEIN SSUB"/>
    <property type="match status" value="1"/>
</dbReference>
<protein>
    <submittedName>
        <fullName evidence="6">ABC transporter ATP-binding protein</fullName>
    </submittedName>
</protein>
<keyword evidence="4 6" id="KW-0067">ATP-binding</keyword>
<dbReference type="EMBL" id="JBBKTW010000011">
    <property type="protein sequence ID" value="MEN2991472.1"/>
    <property type="molecule type" value="Genomic_DNA"/>
</dbReference>
<dbReference type="InterPro" id="IPR003593">
    <property type="entry name" value="AAA+_ATPase"/>
</dbReference>
<dbReference type="InterPro" id="IPR003439">
    <property type="entry name" value="ABC_transporter-like_ATP-bd"/>
</dbReference>
<comment type="similarity">
    <text evidence="1">Belongs to the ABC transporter superfamily.</text>
</comment>
<dbReference type="SMART" id="SM00382">
    <property type="entry name" value="AAA"/>
    <property type="match status" value="1"/>
</dbReference>
<dbReference type="RefSeq" id="WP_345932171.1">
    <property type="nucleotide sequence ID" value="NZ_JBBKTV010000002.1"/>
</dbReference>
<dbReference type="Pfam" id="PF00005">
    <property type="entry name" value="ABC_tran"/>
    <property type="match status" value="1"/>
</dbReference>
<gene>
    <name evidence="6" type="ORF">WG926_24385</name>
</gene>
<keyword evidence="2" id="KW-0813">Transport</keyword>
<dbReference type="PANTHER" id="PTHR42788">
    <property type="entry name" value="TAURINE IMPORT ATP-BINDING PROTEIN-RELATED"/>
    <property type="match status" value="1"/>
</dbReference>
<evidence type="ECO:0000256" key="4">
    <source>
        <dbReference type="ARBA" id="ARBA00022840"/>
    </source>
</evidence>
<evidence type="ECO:0000259" key="5">
    <source>
        <dbReference type="PROSITE" id="PS50893"/>
    </source>
</evidence>
<dbReference type="Gene3D" id="3.40.50.300">
    <property type="entry name" value="P-loop containing nucleotide triphosphate hydrolases"/>
    <property type="match status" value="1"/>
</dbReference>
<dbReference type="Proteomes" id="UP001413721">
    <property type="component" value="Unassembled WGS sequence"/>
</dbReference>
<organism evidence="6 7">
    <name type="scientific">Tistrella arctica</name>
    <dbReference type="NCBI Taxonomy" id="3133430"/>
    <lineage>
        <taxon>Bacteria</taxon>
        <taxon>Pseudomonadati</taxon>
        <taxon>Pseudomonadota</taxon>
        <taxon>Alphaproteobacteria</taxon>
        <taxon>Geminicoccales</taxon>
        <taxon>Geminicoccaceae</taxon>
        <taxon>Tistrella</taxon>
    </lineage>
</organism>
<dbReference type="SUPFAM" id="SSF52540">
    <property type="entry name" value="P-loop containing nucleoside triphosphate hydrolases"/>
    <property type="match status" value="1"/>
</dbReference>
<evidence type="ECO:0000256" key="3">
    <source>
        <dbReference type="ARBA" id="ARBA00022741"/>
    </source>
</evidence>
<proteinExistence type="inferred from homology"/>
<dbReference type="GO" id="GO:0005524">
    <property type="term" value="F:ATP binding"/>
    <property type="evidence" value="ECO:0007669"/>
    <property type="project" value="UniProtKB-KW"/>
</dbReference>
<sequence>MTITITVDTAKRLADGDAVTVRPVPRIAFRGVGLRYFSPRGETEALCGIDLDIAAGEFVAIVGQSGCGKSTLLSLLAGLASPSAGTVLIDDVPVTGPGRRVGFMLQQDTLFEWRTILENTLLGPELRGGDMAAARDRARDLLIRYGLGDFMDHKPGQLSGGMRQRAALARTMCMDPDILLLDEPFSALDFQTRLTLSDEIADIIRREGKTAILVTHDIPEAISMADRVVVLSRRPGRIRAVHDIGFPSAGGVRPRALAVRETPEFPHLFNTVWEELDVHAE</sequence>
<dbReference type="PROSITE" id="PS00211">
    <property type="entry name" value="ABC_TRANSPORTER_1"/>
    <property type="match status" value="1"/>
</dbReference>
<dbReference type="PROSITE" id="PS50893">
    <property type="entry name" value="ABC_TRANSPORTER_2"/>
    <property type="match status" value="1"/>
</dbReference>
<evidence type="ECO:0000313" key="6">
    <source>
        <dbReference type="EMBL" id="MEN2991472.1"/>
    </source>
</evidence>
<comment type="caution">
    <text evidence="6">The sequence shown here is derived from an EMBL/GenBank/DDBJ whole genome shotgun (WGS) entry which is preliminary data.</text>
</comment>